<protein>
    <submittedName>
        <fullName evidence="1">Uncharacterized protein</fullName>
    </submittedName>
</protein>
<proteinExistence type="predicted"/>
<reference evidence="1 2" key="1">
    <citation type="submission" date="2017-07" db="EMBL/GenBank/DDBJ databases">
        <authorList>
            <person name="Sun Z.S."/>
            <person name="Albrecht U."/>
            <person name="Echele G."/>
            <person name="Lee C.C."/>
        </authorList>
    </citation>
    <scope>NUCLEOTIDE SEQUENCE [LARGE SCALE GENOMIC DNA]</scope>
    <source>
        <strain evidence="2">type strain: KCTC 22618</strain>
    </source>
</reference>
<sequence>MKKVLFLGVILAFTLTSSATKKEKEKFGRQCCTKTQYMSDGSSVAITACAGWFLSNNARALNRACAKVDEAMGVK</sequence>
<dbReference type="AlphaFoldDB" id="A0A238U5U4"/>
<evidence type="ECO:0000313" key="2">
    <source>
        <dbReference type="Proteomes" id="UP000215214"/>
    </source>
</evidence>
<dbReference type="EMBL" id="LT899436">
    <property type="protein sequence ID" value="SNR14376.1"/>
    <property type="molecule type" value="Genomic_DNA"/>
</dbReference>
<gene>
    <name evidence="1" type="ORF">TJEJU_0597</name>
</gene>
<dbReference type="Proteomes" id="UP000215214">
    <property type="component" value="Chromosome TJEJU"/>
</dbReference>
<dbReference type="KEGG" id="tje:TJEJU_0597"/>
<name>A0A238U5U4_9FLAO</name>
<evidence type="ECO:0000313" key="1">
    <source>
        <dbReference type="EMBL" id="SNR14376.1"/>
    </source>
</evidence>
<dbReference type="RefSeq" id="WP_095069286.1">
    <property type="nucleotide sequence ID" value="NZ_LT899436.1"/>
</dbReference>
<accession>A0A238U5U4</accession>
<organism evidence="1 2">
    <name type="scientific">Tenacibaculum jejuense</name>
    <dbReference type="NCBI Taxonomy" id="584609"/>
    <lineage>
        <taxon>Bacteria</taxon>
        <taxon>Pseudomonadati</taxon>
        <taxon>Bacteroidota</taxon>
        <taxon>Flavobacteriia</taxon>
        <taxon>Flavobacteriales</taxon>
        <taxon>Flavobacteriaceae</taxon>
        <taxon>Tenacibaculum</taxon>
    </lineage>
</organism>
<keyword evidence="2" id="KW-1185">Reference proteome</keyword>